<evidence type="ECO:0000256" key="3">
    <source>
        <dbReference type="ARBA" id="ARBA00023027"/>
    </source>
</evidence>
<dbReference type="PANTHER" id="PTHR43333:SF1">
    <property type="entry name" value="D-ISOMER SPECIFIC 2-HYDROXYACID DEHYDROGENASE NAD-BINDING DOMAIN-CONTAINING PROTEIN"/>
    <property type="match status" value="1"/>
</dbReference>
<dbReference type="Pfam" id="PF00389">
    <property type="entry name" value="2-Hacid_dh"/>
    <property type="match status" value="1"/>
</dbReference>
<dbReference type="SUPFAM" id="SSF51735">
    <property type="entry name" value="NAD(P)-binding Rossmann-fold domains"/>
    <property type="match status" value="1"/>
</dbReference>
<dbReference type="PROSITE" id="PS00671">
    <property type="entry name" value="D_2_HYDROXYACID_DH_3"/>
    <property type="match status" value="1"/>
</dbReference>
<feature type="domain" description="D-isomer specific 2-hydroxyacid dehydrogenase NAD-binding" evidence="6">
    <location>
        <begin position="110"/>
        <end position="281"/>
    </location>
</feature>
<reference evidence="7" key="1">
    <citation type="submission" date="2022-06" db="EMBL/GenBank/DDBJ databases">
        <title>Complete genome sequence of soil microorganisms Streptomyces sp. Qhu-M197 isolated from Alpine meadows habitats on the Tibetan Plateau.</title>
        <authorList>
            <person name="Zhang B."/>
            <person name="Xiang X."/>
            <person name="Fan J."/>
        </authorList>
    </citation>
    <scope>NUCLEOTIDE SEQUENCE</scope>
    <source>
        <strain evidence="7">Qhu-M197</strain>
    </source>
</reference>
<accession>A0ABY4Z3R0</accession>
<dbReference type="InterPro" id="IPR029753">
    <property type="entry name" value="D-isomer_DH_CS"/>
</dbReference>
<dbReference type="CDD" id="cd12166">
    <property type="entry name" value="2-Hacid_dh_7"/>
    <property type="match status" value="1"/>
</dbReference>
<proteinExistence type="inferred from homology"/>
<dbReference type="Proteomes" id="UP001056374">
    <property type="component" value="Chromosome"/>
</dbReference>
<dbReference type="InterPro" id="IPR006140">
    <property type="entry name" value="D-isomer_DH_NAD-bd"/>
</dbReference>
<dbReference type="InterPro" id="IPR006139">
    <property type="entry name" value="D-isomer_2_OHA_DH_cat_dom"/>
</dbReference>
<dbReference type="Pfam" id="PF02826">
    <property type="entry name" value="2-Hacid_dh_C"/>
    <property type="match status" value="1"/>
</dbReference>
<protein>
    <submittedName>
        <fullName evidence="7">2-hydroxyacid dehydrogenase</fullName>
    </submittedName>
</protein>
<comment type="similarity">
    <text evidence="1 4">Belongs to the D-isomer specific 2-hydroxyacid dehydrogenase family.</text>
</comment>
<dbReference type="InterPro" id="IPR036291">
    <property type="entry name" value="NAD(P)-bd_dom_sf"/>
</dbReference>
<feature type="domain" description="D-isomer specific 2-hydroxyacid dehydrogenase catalytic" evidence="5">
    <location>
        <begin position="50"/>
        <end position="312"/>
    </location>
</feature>
<dbReference type="PANTHER" id="PTHR43333">
    <property type="entry name" value="2-HACID_DH_C DOMAIN-CONTAINING PROTEIN"/>
    <property type="match status" value="1"/>
</dbReference>
<keyword evidence="3" id="KW-0520">NAD</keyword>
<evidence type="ECO:0000256" key="4">
    <source>
        <dbReference type="RuleBase" id="RU003719"/>
    </source>
</evidence>
<evidence type="ECO:0000256" key="1">
    <source>
        <dbReference type="ARBA" id="ARBA00005854"/>
    </source>
</evidence>
<dbReference type="Gene3D" id="3.40.50.720">
    <property type="entry name" value="NAD(P)-binding Rossmann-like Domain"/>
    <property type="match status" value="2"/>
</dbReference>
<dbReference type="EMBL" id="CP099468">
    <property type="protein sequence ID" value="USQ83636.1"/>
    <property type="molecule type" value="Genomic_DNA"/>
</dbReference>
<sequence length="321" mass="34448">MTADLWLPIPPDEIEGLPDGLNPLFWDGGPTGEQEFPGDPADCVFYVVPYMKRQPVKVRPLAEMRNVRVVQTITAGVDDVTAHLADLPPGVRLCNARGVHEASTAELALTLTLASLRGIPKFVRAQQQGHWQSEFRPALADRNVLIVGYGAIGSAIEDRLAPFEVARVARVARSARTTARGPVHPLTELPALLPEADVVILSTPLTGTTRGMVDAGFLARMKDGALLVNVARGGVVDTQALLAELESGRLTAALDVTDPEPLPREHPLWQAPGVLISPHVGGPTSAFLPRAKRLLADQLGRFVNREPLRNVILTTGATNEA</sequence>
<gene>
    <name evidence="7" type="ORF">NFX46_07440</name>
</gene>
<keyword evidence="8" id="KW-1185">Reference proteome</keyword>
<evidence type="ECO:0000313" key="8">
    <source>
        <dbReference type="Proteomes" id="UP001056374"/>
    </source>
</evidence>
<evidence type="ECO:0000313" key="7">
    <source>
        <dbReference type="EMBL" id="USQ83636.1"/>
    </source>
</evidence>
<organism evidence="7 8">
    <name type="scientific">Streptomyces phaeoluteigriseus</name>
    <dbReference type="NCBI Taxonomy" id="114686"/>
    <lineage>
        <taxon>Bacteria</taxon>
        <taxon>Bacillati</taxon>
        <taxon>Actinomycetota</taxon>
        <taxon>Actinomycetes</taxon>
        <taxon>Kitasatosporales</taxon>
        <taxon>Streptomycetaceae</taxon>
        <taxon>Streptomyces</taxon>
        <taxon>Streptomyces aurantiacus group</taxon>
    </lineage>
</organism>
<keyword evidence="2 4" id="KW-0560">Oxidoreductase</keyword>
<name>A0ABY4Z3R0_9ACTN</name>
<evidence type="ECO:0000259" key="6">
    <source>
        <dbReference type="Pfam" id="PF02826"/>
    </source>
</evidence>
<dbReference type="RefSeq" id="WP_252546835.1">
    <property type="nucleotide sequence ID" value="NZ_CP099468.1"/>
</dbReference>
<evidence type="ECO:0000256" key="2">
    <source>
        <dbReference type="ARBA" id="ARBA00023002"/>
    </source>
</evidence>
<evidence type="ECO:0000259" key="5">
    <source>
        <dbReference type="Pfam" id="PF00389"/>
    </source>
</evidence>
<dbReference type="SUPFAM" id="SSF52283">
    <property type="entry name" value="Formate/glycerate dehydrogenase catalytic domain-like"/>
    <property type="match status" value="1"/>
</dbReference>